<accession>A0AAW2IE92</accession>
<keyword evidence="12" id="KW-0496">Mitochondrion</keyword>
<comment type="pathway">
    <text evidence="3">Lipid metabolism; fatty acid beta-oxidation.</text>
</comment>
<dbReference type="EC" id="2.3.1.21" evidence="5"/>
<dbReference type="GO" id="GO:0006631">
    <property type="term" value="P:fatty acid metabolic process"/>
    <property type="evidence" value="ECO:0007669"/>
    <property type="project" value="UniProtKB-KW"/>
</dbReference>
<dbReference type="GO" id="GO:0009437">
    <property type="term" value="P:carnitine metabolic process"/>
    <property type="evidence" value="ECO:0007669"/>
    <property type="project" value="TreeGrafter"/>
</dbReference>
<keyword evidence="11" id="KW-0443">Lipid metabolism</keyword>
<dbReference type="InterPro" id="IPR039551">
    <property type="entry name" value="Cho/carn_acyl_trans"/>
</dbReference>
<comment type="caution">
    <text evidence="20">The sequence shown here is derived from an EMBL/GenBank/DDBJ whole genome shotgun (WGS) entry which is preliminary data.</text>
</comment>
<feature type="domain" description="Carnitine O-palmitoyltransferase N-terminal" evidence="19">
    <location>
        <begin position="1"/>
        <end position="47"/>
    </location>
</feature>
<evidence type="ECO:0000256" key="9">
    <source>
        <dbReference type="ARBA" id="ARBA00022832"/>
    </source>
</evidence>
<evidence type="ECO:0000256" key="11">
    <source>
        <dbReference type="ARBA" id="ARBA00023098"/>
    </source>
</evidence>
<evidence type="ECO:0000256" key="5">
    <source>
        <dbReference type="ARBA" id="ARBA00013243"/>
    </source>
</evidence>
<dbReference type="PANTHER" id="PTHR22589">
    <property type="entry name" value="CARNITINE O-ACYLTRANSFERASE"/>
    <property type="match status" value="1"/>
</dbReference>
<keyword evidence="14" id="KW-0012">Acyltransferase</keyword>
<proteinExistence type="inferred from homology"/>
<name>A0AAW2IE92_9NEOP</name>
<evidence type="ECO:0000256" key="13">
    <source>
        <dbReference type="ARBA" id="ARBA00023136"/>
    </source>
</evidence>
<evidence type="ECO:0000313" key="20">
    <source>
        <dbReference type="EMBL" id="KAL0280459.1"/>
    </source>
</evidence>
<dbReference type="GO" id="GO:0031966">
    <property type="term" value="C:mitochondrial membrane"/>
    <property type="evidence" value="ECO:0007669"/>
    <property type="project" value="UniProtKB-SubCell"/>
</dbReference>
<dbReference type="Gene3D" id="3.30.559.10">
    <property type="entry name" value="Chloramphenicol acetyltransferase-like domain"/>
    <property type="match status" value="1"/>
</dbReference>
<gene>
    <name evidence="20" type="ORF">PYX00_001740</name>
</gene>
<comment type="similarity">
    <text evidence="4">Belongs to the carnitine/choline acetyltransferase family.</text>
</comment>
<evidence type="ECO:0000256" key="16">
    <source>
        <dbReference type="PIRSR" id="PIRSR600542-1"/>
    </source>
</evidence>
<evidence type="ECO:0000256" key="3">
    <source>
        <dbReference type="ARBA" id="ARBA00005005"/>
    </source>
</evidence>
<feature type="domain" description="Choline/carnitine acyltransferase" evidence="18">
    <location>
        <begin position="174"/>
        <end position="756"/>
    </location>
</feature>
<feature type="transmembrane region" description="Helical" evidence="17">
    <location>
        <begin position="54"/>
        <end position="76"/>
    </location>
</feature>
<keyword evidence="8 17" id="KW-0812">Transmembrane</keyword>
<dbReference type="GO" id="GO:0004095">
    <property type="term" value="F:carnitine O-palmitoyltransferase activity"/>
    <property type="evidence" value="ECO:0007669"/>
    <property type="project" value="UniProtKB-EC"/>
</dbReference>
<keyword evidence="7" id="KW-0808">Transferase</keyword>
<comment type="catalytic activity">
    <reaction evidence="15">
        <text>(R)-carnitine + hexadecanoyl-CoA = O-hexadecanoyl-(R)-carnitine + CoA</text>
        <dbReference type="Rhea" id="RHEA:12661"/>
        <dbReference type="ChEBI" id="CHEBI:16347"/>
        <dbReference type="ChEBI" id="CHEBI:17490"/>
        <dbReference type="ChEBI" id="CHEBI:57287"/>
        <dbReference type="ChEBI" id="CHEBI:57379"/>
        <dbReference type="EC" id="2.3.1.21"/>
    </reaction>
    <physiologicalReaction direction="left-to-right" evidence="15">
        <dbReference type="Rhea" id="RHEA:12662"/>
    </physiologicalReaction>
</comment>
<dbReference type="PANTHER" id="PTHR22589:SF31">
    <property type="entry name" value="CARNITINE O-PALMITOYLTRANSFERASE"/>
    <property type="match status" value="1"/>
</dbReference>
<comment type="subcellular location">
    <subcellularLocation>
        <location evidence="1">Membrane</location>
        <topology evidence="1">Multi-pass membrane protein</topology>
    </subcellularLocation>
    <subcellularLocation>
        <location evidence="2">Mitochondrion membrane</location>
    </subcellularLocation>
</comment>
<keyword evidence="9" id="KW-0276">Fatty acid metabolism</keyword>
<feature type="transmembrane region" description="Helical" evidence="17">
    <location>
        <begin position="96"/>
        <end position="118"/>
    </location>
</feature>
<keyword evidence="6" id="KW-0813">Transport</keyword>
<dbReference type="EMBL" id="JARGDH010000001">
    <property type="protein sequence ID" value="KAL0280462.1"/>
    <property type="molecule type" value="Genomic_DNA"/>
</dbReference>
<evidence type="ECO:0000259" key="19">
    <source>
        <dbReference type="Pfam" id="PF16484"/>
    </source>
</evidence>
<evidence type="ECO:0000256" key="1">
    <source>
        <dbReference type="ARBA" id="ARBA00004141"/>
    </source>
</evidence>
<evidence type="ECO:0000256" key="15">
    <source>
        <dbReference type="ARBA" id="ARBA00048480"/>
    </source>
</evidence>
<evidence type="ECO:0000256" key="8">
    <source>
        <dbReference type="ARBA" id="ARBA00022692"/>
    </source>
</evidence>
<evidence type="ECO:0000256" key="4">
    <source>
        <dbReference type="ARBA" id="ARBA00005232"/>
    </source>
</evidence>
<evidence type="ECO:0000256" key="2">
    <source>
        <dbReference type="ARBA" id="ARBA00004325"/>
    </source>
</evidence>
<evidence type="ECO:0000259" key="18">
    <source>
        <dbReference type="Pfam" id="PF00755"/>
    </source>
</evidence>
<dbReference type="Pfam" id="PF00755">
    <property type="entry name" value="Carn_acyltransf"/>
    <property type="match status" value="1"/>
</dbReference>
<dbReference type="Gene3D" id="3.30.559.70">
    <property type="entry name" value="Choline/Carnitine o-acyltransferase, domain 2"/>
    <property type="match status" value="1"/>
</dbReference>
<dbReference type="EMBL" id="JARGDH010000001">
    <property type="protein sequence ID" value="KAL0280459.1"/>
    <property type="molecule type" value="Genomic_DNA"/>
</dbReference>
<evidence type="ECO:0000256" key="6">
    <source>
        <dbReference type="ARBA" id="ARBA00022448"/>
    </source>
</evidence>
<evidence type="ECO:0000256" key="10">
    <source>
        <dbReference type="ARBA" id="ARBA00022989"/>
    </source>
</evidence>
<dbReference type="Pfam" id="PF16484">
    <property type="entry name" value="CPT_N"/>
    <property type="match status" value="1"/>
</dbReference>
<dbReference type="InterPro" id="IPR042231">
    <property type="entry name" value="Cho/carn_acyl_trans_2"/>
</dbReference>
<dbReference type="FunFam" id="3.30.559.70:FF:000001">
    <property type="entry name" value="Carnitine O-palmitoyltransferase 1, liver isoform"/>
    <property type="match status" value="1"/>
</dbReference>
<keyword evidence="13 17" id="KW-0472">Membrane</keyword>
<reference evidence="20" key="1">
    <citation type="journal article" date="2024" name="Gigascience">
        <title>Chromosome-level genome of the poultry shaft louse Menopon gallinae provides insight into the host-switching and adaptive evolution of parasitic lice.</title>
        <authorList>
            <person name="Xu Y."/>
            <person name="Ma L."/>
            <person name="Liu S."/>
            <person name="Liang Y."/>
            <person name="Liu Q."/>
            <person name="He Z."/>
            <person name="Tian L."/>
            <person name="Duan Y."/>
            <person name="Cai W."/>
            <person name="Li H."/>
            <person name="Song F."/>
        </authorList>
    </citation>
    <scope>NUCLEOTIDE SEQUENCE</scope>
    <source>
        <strain evidence="20">Cailab_2023a</strain>
    </source>
</reference>
<evidence type="ECO:0000256" key="14">
    <source>
        <dbReference type="ARBA" id="ARBA00023315"/>
    </source>
</evidence>
<evidence type="ECO:0000256" key="7">
    <source>
        <dbReference type="ARBA" id="ARBA00022679"/>
    </source>
</evidence>
<dbReference type="InterPro" id="IPR032476">
    <property type="entry name" value="CPT_N"/>
</dbReference>
<dbReference type="FunFam" id="3.30.559.10:FF:000042">
    <property type="entry name" value="Carnitine Palmitoyl Transferase"/>
    <property type="match status" value="1"/>
</dbReference>
<dbReference type="InterPro" id="IPR023213">
    <property type="entry name" value="CAT-like_dom_sf"/>
</dbReference>
<sequence>MAEAHSAVAFSFSITHEGWDVNFDREVLNLVWASGVRSWKKRIARFKNSIKNGVYPASVQSFWVTVAVLMGLHLMGIHVPGGLLVRILPLMPDDSIQWRLVACCCVGLFWWILCIYTIRYTLKILLMYKGWMYEERGKGRKISMSTKLWLICVKILTCYGRPQLYSFQGSLPRLPLPPVHDTMQRYLRSVRPILNDQEYERMVKLASEFENGIGKKLQRYLILKSWWATNYVSDWWEEYVYLRGRAPLMVNSNFYGIDAILKYPSKNQAGRAGAIIHALLQFRRIIDRQELEPILVQGLVPLCSWQYERAFNTTRVPGVESDKIVHYADSNHIVVFHKGRYYKVIIYYRNRLLNPCEIELQMQQILDDKSPAVEAEEKIAALTAGDRVHWAQTRQSYFFKGPNRIALDTVEKSAFVVCLDDIPYEFDKDEPSKLDQYGRILLHGKGYDRWFDKSFTLCVGTNGRIGFNAEHTWADAAIMSHMWEWIFMEECLNPKLRYTSDGHAVGEPEFTPPAPTRINWEIKEPLSTAINTAYQQALNLLNDVELRILLFNAYGKGFMKTCKVSPDAYIQMALQLAYYRDSGKFSLTYEASMTRLFREGRTETVRPCTIESSAWVKAMEDPKSSVDERVSLLLKACKTHQIGYQNAMCGKGIDRHLFCLYVVSKYLEVDSQFLREVLSEPWRLSTSQTPHGQTSKLDLKKYPTVISAGGGFGPVADDGYGVSYIIAGEDLIFFHISSKASSPHTNANRFAQNVEKALKDMRKLFEAYNAQKQANGEKKTK</sequence>
<feature type="active site" description="Proton acceptor" evidence="16">
    <location>
        <position position="471"/>
    </location>
</feature>
<dbReference type="Gene3D" id="6.10.250.1760">
    <property type="match status" value="1"/>
</dbReference>
<organism evidence="20">
    <name type="scientific">Menopon gallinae</name>
    <name type="common">poultry shaft louse</name>
    <dbReference type="NCBI Taxonomy" id="328185"/>
    <lineage>
        <taxon>Eukaryota</taxon>
        <taxon>Metazoa</taxon>
        <taxon>Ecdysozoa</taxon>
        <taxon>Arthropoda</taxon>
        <taxon>Hexapoda</taxon>
        <taxon>Insecta</taxon>
        <taxon>Pterygota</taxon>
        <taxon>Neoptera</taxon>
        <taxon>Paraneoptera</taxon>
        <taxon>Psocodea</taxon>
        <taxon>Troctomorpha</taxon>
        <taxon>Phthiraptera</taxon>
        <taxon>Amblycera</taxon>
        <taxon>Menoponidae</taxon>
        <taxon>Menopon</taxon>
    </lineage>
</organism>
<protein>
    <recommendedName>
        <fullName evidence="5">carnitine O-palmitoyltransferase</fullName>
        <ecNumber evidence="5">2.3.1.21</ecNumber>
    </recommendedName>
</protein>
<evidence type="ECO:0000256" key="12">
    <source>
        <dbReference type="ARBA" id="ARBA00023128"/>
    </source>
</evidence>
<dbReference type="SUPFAM" id="SSF52777">
    <property type="entry name" value="CoA-dependent acyltransferases"/>
    <property type="match status" value="2"/>
</dbReference>
<evidence type="ECO:0000256" key="17">
    <source>
        <dbReference type="SAM" id="Phobius"/>
    </source>
</evidence>
<keyword evidence="10 17" id="KW-1133">Transmembrane helix</keyword>
<dbReference type="AlphaFoldDB" id="A0AAW2IE92"/>
<dbReference type="InterPro" id="IPR000542">
    <property type="entry name" value="Carn_acyl_trans"/>
</dbReference>
<dbReference type="PROSITE" id="PS00439">
    <property type="entry name" value="ACYLTRANSF_C_1"/>
    <property type="match status" value="1"/>
</dbReference>